<keyword evidence="1" id="KW-0732">Signal</keyword>
<accession>A0ABV3ZKI0</accession>
<proteinExistence type="predicted"/>
<evidence type="ECO:0000313" key="3">
    <source>
        <dbReference type="EMBL" id="MEX6690338.1"/>
    </source>
</evidence>
<gene>
    <name evidence="3" type="ORF">QTN47_22700</name>
</gene>
<dbReference type="PANTHER" id="PTHR43139:SF52">
    <property type="entry name" value="SI:DKEY-122A22.2"/>
    <property type="match status" value="1"/>
</dbReference>
<evidence type="ECO:0000259" key="2">
    <source>
        <dbReference type="Pfam" id="PF00561"/>
    </source>
</evidence>
<dbReference type="Pfam" id="PF00561">
    <property type="entry name" value="Abhydrolase_1"/>
    <property type="match status" value="1"/>
</dbReference>
<feature type="domain" description="AB hydrolase-1" evidence="2">
    <location>
        <begin position="59"/>
        <end position="169"/>
    </location>
</feature>
<sequence>MLFFKGISGKVLSALILLSAGTAEAKGTSDSIQFVAPGKMVDIGGYKLHLYCTGSGKSTVVFISGAMGFSFDWTLLQQRLSPDAKVCSYDRAGLAWSDVGPLPRTIAQEAYELHKLLQSSNVKPPFILVGQSIGGLIARKFASEYFSEISGMVLVDATSENGLFGIKGKIQRMRETASPGREIPPVKQAIDSFSIITAAQKMQEFEKNRQSLQFKPGWDSLQKVRAWALSLPKSATADGSDYWPEEFKAIYDDSLHYKMVDKPLIVLCSIKNNYPQGWDMRDSMMNDKIRNQQRFLASSTNSKFITTGKSGHEIHVTEPELVIDAIKRVIFAAENKSRL</sequence>
<dbReference type="Gene3D" id="3.40.50.1820">
    <property type="entry name" value="alpha/beta hydrolase"/>
    <property type="match status" value="1"/>
</dbReference>
<keyword evidence="4" id="KW-1185">Reference proteome</keyword>
<evidence type="ECO:0000313" key="4">
    <source>
        <dbReference type="Proteomes" id="UP001560573"/>
    </source>
</evidence>
<reference evidence="3 4" key="1">
    <citation type="submission" date="2023-07" db="EMBL/GenBank/DDBJ databases">
        <authorList>
            <person name="Lian W.-H."/>
        </authorList>
    </citation>
    <scope>NUCLEOTIDE SEQUENCE [LARGE SCALE GENOMIC DNA]</scope>
    <source>
        <strain evidence="3 4">SYSU DXS3180</strain>
    </source>
</reference>
<dbReference type="InterPro" id="IPR000073">
    <property type="entry name" value="AB_hydrolase_1"/>
</dbReference>
<dbReference type="PANTHER" id="PTHR43139">
    <property type="entry name" value="SI:DKEY-122A22.2"/>
    <property type="match status" value="1"/>
</dbReference>
<feature type="signal peptide" evidence="1">
    <location>
        <begin position="1"/>
        <end position="25"/>
    </location>
</feature>
<keyword evidence="3" id="KW-0378">Hydrolase</keyword>
<dbReference type="InterPro" id="IPR029058">
    <property type="entry name" value="AB_hydrolase_fold"/>
</dbReference>
<dbReference type="GO" id="GO:0016787">
    <property type="term" value="F:hydrolase activity"/>
    <property type="evidence" value="ECO:0007669"/>
    <property type="project" value="UniProtKB-KW"/>
</dbReference>
<dbReference type="Proteomes" id="UP001560573">
    <property type="component" value="Unassembled WGS sequence"/>
</dbReference>
<evidence type="ECO:0000256" key="1">
    <source>
        <dbReference type="SAM" id="SignalP"/>
    </source>
</evidence>
<organism evidence="3 4">
    <name type="scientific">Danxiaibacter flavus</name>
    <dbReference type="NCBI Taxonomy" id="3049108"/>
    <lineage>
        <taxon>Bacteria</taxon>
        <taxon>Pseudomonadati</taxon>
        <taxon>Bacteroidota</taxon>
        <taxon>Chitinophagia</taxon>
        <taxon>Chitinophagales</taxon>
        <taxon>Chitinophagaceae</taxon>
        <taxon>Danxiaibacter</taxon>
    </lineage>
</organism>
<protein>
    <submittedName>
        <fullName evidence="3">Alpha/beta hydrolase</fullName>
    </submittedName>
</protein>
<feature type="chain" id="PRO_5045925412" evidence="1">
    <location>
        <begin position="26"/>
        <end position="339"/>
    </location>
</feature>
<dbReference type="EMBL" id="JAULBC010000008">
    <property type="protein sequence ID" value="MEX6690338.1"/>
    <property type="molecule type" value="Genomic_DNA"/>
</dbReference>
<name>A0ABV3ZKI0_9BACT</name>
<comment type="caution">
    <text evidence="3">The sequence shown here is derived from an EMBL/GenBank/DDBJ whole genome shotgun (WGS) entry which is preliminary data.</text>
</comment>
<dbReference type="InterPro" id="IPR052370">
    <property type="entry name" value="Meta-cleavage_hydrolase"/>
</dbReference>
<dbReference type="SUPFAM" id="SSF53474">
    <property type="entry name" value="alpha/beta-Hydrolases"/>
    <property type="match status" value="1"/>
</dbReference>
<dbReference type="RefSeq" id="WP_369331751.1">
    <property type="nucleotide sequence ID" value="NZ_JAULBC010000008.1"/>
</dbReference>